<sequence>MQESITRRVLGVATAVIAALALLVGIALPADAMTITWVRHGESEGNASGYIDTKTPGPPLTTAGWEQANTVAGTLDPADYDAVFASTMIRTQQTATPFAADKYHGGNQNAVTISTDPYHPVFSDNVVVLNGLQEINAGFFEGSSQTSGIGRIGYILAPIMWTLGLRFARIPGGEDGNEFEARVNGALAQIQDSGSETPLVFDHGATIMFWTLMNVDNPDITLALTHPLNNTDVVVVDSNGQGGWTLKSWAGTAVGPATLPTQLFVNFRDLIVAPQTALYNLRLPILNLDGPGIVAGVQQGVSDVVAATGTFVVKSVQDIAAALGGLGQANTAPPAATKSVQLGSPTTTSAQTAVEPKVSGTKSTGATDLSDGNKSTPISTLKAAASTGDKASAADDGNTGSATKPAPSGKKGTGARSAKAAA</sequence>
<dbReference type="SMART" id="SM00855">
    <property type="entry name" value="PGAM"/>
    <property type="match status" value="1"/>
</dbReference>
<feature type="compositionally biased region" description="Polar residues" evidence="1">
    <location>
        <begin position="360"/>
        <end position="379"/>
    </location>
</feature>
<dbReference type="EMBL" id="JACKTY010000046">
    <property type="protein sequence ID" value="MCV7229657.1"/>
    <property type="molecule type" value="Genomic_DNA"/>
</dbReference>
<dbReference type="InterPro" id="IPR029033">
    <property type="entry name" value="His_PPase_superfam"/>
</dbReference>
<evidence type="ECO:0000313" key="2">
    <source>
        <dbReference type="EMBL" id="MCV7229657.1"/>
    </source>
</evidence>
<gene>
    <name evidence="2" type="ORF">H7J73_26970</name>
</gene>
<dbReference type="PANTHER" id="PTHR48100:SF58">
    <property type="entry name" value="PE-PGRS FAMILY PROTEIN PE_PGRS11"/>
    <property type="match status" value="1"/>
</dbReference>
<dbReference type="Proteomes" id="UP001526201">
    <property type="component" value="Unassembled WGS sequence"/>
</dbReference>
<proteinExistence type="predicted"/>
<dbReference type="Gene3D" id="3.40.50.1240">
    <property type="entry name" value="Phosphoglycerate mutase-like"/>
    <property type="match status" value="1"/>
</dbReference>
<organism evidence="2 3">
    <name type="scientific">Mycolicibacterium komossense</name>
    <dbReference type="NCBI Taxonomy" id="1779"/>
    <lineage>
        <taxon>Bacteria</taxon>
        <taxon>Bacillati</taxon>
        <taxon>Actinomycetota</taxon>
        <taxon>Actinomycetes</taxon>
        <taxon>Mycobacteriales</taxon>
        <taxon>Mycobacteriaceae</taxon>
        <taxon>Mycolicibacterium</taxon>
    </lineage>
</organism>
<name>A0ABT3CJP2_9MYCO</name>
<accession>A0ABT3CJP2</accession>
<dbReference type="InterPro" id="IPR050275">
    <property type="entry name" value="PGM_Phosphatase"/>
</dbReference>
<dbReference type="RefSeq" id="WP_264070916.1">
    <property type="nucleotide sequence ID" value="NZ_JACKTY010000046.1"/>
</dbReference>
<evidence type="ECO:0000256" key="1">
    <source>
        <dbReference type="SAM" id="MobiDB-lite"/>
    </source>
</evidence>
<feature type="compositionally biased region" description="Low complexity" evidence="1">
    <location>
        <begin position="382"/>
        <end position="397"/>
    </location>
</feature>
<keyword evidence="3" id="KW-1185">Reference proteome</keyword>
<dbReference type="SUPFAM" id="SSF53254">
    <property type="entry name" value="Phosphoglycerate mutase-like"/>
    <property type="match status" value="1"/>
</dbReference>
<comment type="caution">
    <text evidence="2">The sequence shown here is derived from an EMBL/GenBank/DDBJ whole genome shotgun (WGS) entry which is preliminary data.</text>
</comment>
<dbReference type="InterPro" id="IPR006311">
    <property type="entry name" value="TAT_signal"/>
</dbReference>
<dbReference type="PROSITE" id="PS51318">
    <property type="entry name" value="TAT"/>
    <property type="match status" value="1"/>
</dbReference>
<reference evidence="2 3" key="1">
    <citation type="journal article" date="2022" name="BMC Genomics">
        <title>Comparative genome analysis of mycobacteria focusing on tRNA and non-coding RNA.</title>
        <authorList>
            <person name="Behra P.R.K."/>
            <person name="Pettersson B.M.F."/>
            <person name="Ramesh M."/>
            <person name="Das S."/>
            <person name="Dasgupta S."/>
            <person name="Kirsebom L.A."/>
        </authorList>
    </citation>
    <scope>NUCLEOTIDE SEQUENCE [LARGE SCALE GENOMIC DNA]</scope>
    <source>
        <strain evidence="2 3">DSM 44078</strain>
    </source>
</reference>
<evidence type="ECO:0000313" key="3">
    <source>
        <dbReference type="Proteomes" id="UP001526201"/>
    </source>
</evidence>
<dbReference type="CDD" id="cd07067">
    <property type="entry name" value="HP_PGM_like"/>
    <property type="match status" value="1"/>
</dbReference>
<feature type="compositionally biased region" description="Polar residues" evidence="1">
    <location>
        <begin position="338"/>
        <end position="352"/>
    </location>
</feature>
<dbReference type="InterPro" id="IPR013078">
    <property type="entry name" value="His_Pase_superF_clade-1"/>
</dbReference>
<dbReference type="PANTHER" id="PTHR48100">
    <property type="entry name" value="BROAD-SPECIFICITY PHOSPHATASE YOR283W-RELATED"/>
    <property type="match status" value="1"/>
</dbReference>
<dbReference type="Pfam" id="PF00300">
    <property type="entry name" value="His_Phos_1"/>
    <property type="match status" value="2"/>
</dbReference>
<protein>
    <submittedName>
        <fullName evidence="2">Histidine phosphatase family protein</fullName>
    </submittedName>
</protein>
<feature type="region of interest" description="Disordered" evidence="1">
    <location>
        <begin position="331"/>
        <end position="422"/>
    </location>
</feature>